<evidence type="ECO:0000313" key="2">
    <source>
        <dbReference type="EMBL" id="KAG1777108.1"/>
    </source>
</evidence>
<dbReference type="EMBL" id="JABBWD010000022">
    <property type="protein sequence ID" value="KAG1777108.1"/>
    <property type="molecule type" value="Genomic_DNA"/>
</dbReference>
<keyword evidence="3" id="KW-1185">Reference proteome</keyword>
<reference evidence="2" key="1">
    <citation type="journal article" date="2020" name="New Phytol.">
        <title>Comparative genomics reveals dynamic genome evolution in host specialist ectomycorrhizal fungi.</title>
        <authorList>
            <person name="Lofgren L.A."/>
            <person name="Nguyen N.H."/>
            <person name="Vilgalys R."/>
            <person name="Ruytinx J."/>
            <person name="Liao H.L."/>
            <person name="Branco S."/>
            <person name="Kuo A."/>
            <person name="LaButti K."/>
            <person name="Lipzen A."/>
            <person name="Andreopoulos W."/>
            <person name="Pangilinan J."/>
            <person name="Riley R."/>
            <person name="Hundley H."/>
            <person name="Na H."/>
            <person name="Barry K."/>
            <person name="Grigoriev I.V."/>
            <person name="Stajich J.E."/>
            <person name="Kennedy P.G."/>
        </authorList>
    </citation>
    <scope>NUCLEOTIDE SEQUENCE</scope>
    <source>
        <strain evidence="2">DOB743</strain>
    </source>
</reference>
<accession>A0A9P7D2V4</accession>
<dbReference type="AlphaFoldDB" id="A0A9P7D2V4"/>
<organism evidence="2 3">
    <name type="scientific">Suillus placidus</name>
    <dbReference type="NCBI Taxonomy" id="48579"/>
    <lineage>
        <taxon>Eukaryota</taxon>
        <taxon>Fungi</taxon>
        <taxon>Dikarya</taxon>
        <taxon>Basidiomycota</taxon>
        <taxon>Agaricomycotina</taxon>
        <taxon>Agaricomycetes</taxon>
        <taxon>Agaricomycetidae</taxon>
        <taxon>Boletales</taxon>
        <taxon>Suillineae</taxon>
        <taxon>Suillaceae</taxon>
        <taxon>Suillus</taxon>
    </lineage>
</organism>
<proteinExistence type="predicted"/>
<evidence type="ECO:0000313" key="3">
    <source>
        <dbReference type="Proteomes" id="UP000714275"/>
    </source>
</evidence>
<evidence type="ECO:0000256" key="1">
    <source>
        <dbReference type="SAM" id="MobiDB-lite"/>
    </source>
</evidence>
<protein>
    <submittedName>
        <fullName evidence="2">Uncharacterized protein</fullName>
    </submittedName>
</protein>
<feature type="region of interest" description="Disordered" evidence="1">
    <location>
        <begin position="177"/>
        <end position="213"/>
    </location>
</feature>
<dbReference type="OrthoDB" id="10549865at2759"/>
<dbReference type="Proteomes" id="UP000714275">
    <property type="component" value="Unassembled WGS sequence"/>
</dbReference>
<comment type="caution">
    <text evidence="2">The sequence shown here is derived from an EMBL/GenBank/DDBJ whole genome shotgun (WGS) entry which is preliminary data.</text>
</comment>
<gene>
    <name evidence="2" type="ORF">EV702DRAFT_1197426</name>
</gene>
<sequence length="238" mass="25875">MSAITSHDTIAFGGASLTTPMSSTAPPVGPVVTALAATLTVEVSLSFSGLDTWSFDNYIAPGPQDDLGSGDAIIVYRHIFNCLLTPAFTCVLGVKVLNTGIVHPRSIRLPITIVRFSVMQHLRRFLLPFPRSSPPPVPVVPHHRIARHSVKGRPIGDQVARDSDDLPIWDTQARRTKMPPHRFFTDEPPPIQLDVPRSDSPPPPPDESQAPINIVGLQLLVSGLERQSIQSATAQLQR</sequence>
<name>A0A9P7D2V4_9AGAM</name>